<reference evidence="2" key="1">
    <citation type="submission" date="2021-04" db="EMBL/GenBank/DDBJ databases">
        <authorList>
            <person name="Chebbi M.A.C M."/>
        </authorList>
    </citation>
    <scope>NUCLEOTIDE SEQUENCE</scope>
</reference>
<dbReference type="SUPFAM" id="SSF140996">
    <property type="entry name" value="Hermes dimerisation domain"/>
    <property type="match status" value="1"/>
</dbReference>
<proteinExistence type="predicted"/>
<dbReference type="OrthoDB" id="7683164at2759"/>
<comment type="caution">
    <text evidence="2">The sequence shown here is derived from an EMBL/GenBank/DDBJ whole genome shotgun (WGS) entry which is preliminary data.</text>
</comment>
<evidence type="ECO:0000256" key="1">
    <source>
        <dbReference type="SAM" id="MobiDB-lite"/>
    </source>
</evidence>
<sequence>MQRGGRPKHSFWEEGGFQRIRENGKQVASCVKCKKIINNTAEQRLKSHRKSCIWENSDSISESEDNCNITLSKKRRNRSGSYDDNNNSDLKRGSYDEAATPSSSIQLKKEKRKISSFLDSISDKEHLKIDEALSNFFYSNNLSFDLIQDPYFKKFCKILRPAYEVPSEVKLSTTLLEKAHDKFTDRKVNLKEKKGTLLFCKNVAQTNGLEINAITKTGNDTLFLKSWILEEERDYISNYLQMINESSSIALKKYYISVYAVISFINIPKNNRILDSTSASPLLSESISMWHFDCHLETVDTLIAAIHDDSLEIKINRLLNAIKSTDIEEELVKRGGDTLSCQTRCSAFILF</sequence>
<dbReference type="EMBL" id="CAJNRD030001123">
    <property type="protein sequence ID" value="CAG5102338.1"/>
    <property type="molecule type" value="Genomic_DNA"/>
</dbReference>
<evidence type="ECO:0000313" key="3">
    <source>
        <dbReference type="Proteomes" id="UP000786811"/>
    </source>
</evidence>
<dbReference type="AlphaFoldDB" id="A0A8J2MR88"/>
<gene>
    <name evidence="2" type="ORF">HICCMSTLAB_LOCUS10965</name>
</gene>
<keyword evidence="3" id="KW-1185">Reference proteome</keyword>
<name>A0A8J2MR88_COTCN</name>
<organism evidence="2 3">
    <name type="scientific">Cotesia congregata</name>
    <name type="common">Parasitoid wasp</name>
    <name type="synonym">Apanteles congregatus</name>
    <dbReference type="NCBI Taxonomy" id="51543"/>
    <lineage>
        <taxon>Eukaryota</taxon>
        <taxon>Metazoa</taxon>
        <taxon>Ecdysozoa</taxon>
        <taxon>Arthropoda</taxon>
        <taxon>Hexapoda</taxon>
        <taxon>Insecta</taxon>
        <taxon>Pterygota</taxon>
        <taxon>Neoptera</taxon>
        <taxon>Endopterygota</taxon>
        <taxon>Hymenoptera</taxon>
        <taxon>Apocrita</taxon>
        <taxon>Ichneumonoidea</taxon>
        <taxon>Braconidae</taxon>
        <taxon>Microgastrinae</taxon>
        <taxon>Cotesia</taxon>
    </lineage>
</organism>
<evidence type="ECO:0000313" key="2">
    <source>
        <dbReference type="EMBL" id="CAG5102338.1"/>
    </source>
</evidence>
<feature type="region of interest" description="Disordered" evidence="1">
    <location>
        <begin position="75"/>
        <end position="97"/>
    </location>
</feature>
<feature type="compositionally biased region" description="Polar residues" evidence="1">
    <location>
        <begin position="79"/>
        <end position="88"/>
    </location>
</feature>
<protein>
    <submittedName>
        <fullName evidence="2">Uncharacterized protein</fullName>
    </submittedName>
</protein>
<dbReference type="Proteomes" id="UP000786811">
    <property type="component" value="Unassembled WGS sequence"/>
</dbReference>
<accession>A0A8J2MR88</accession>